<dbReference type="Gene3D" id="3.40.50.720">
    <property type="entry name" value="NAD(P)-binding Rossmann-like Domain"/>
    <property type="match status" value="1"/>
</dbReference>
<keyword evidence="4" id="KW-0520">NAD</keyword>
<organism evidence="7 8">
    <name type="scientific">Caenibius tardaugens NBRC 16725</name>
    <dbReference type="NCBI Taxonomy" id="1219035"/>
    <lineage>
        <taxon>Bacteria</taxon>
        <taxon>Pseudomonadati</taxon>
        <taxon>Pseudomonadota</taxon>
        <taxon>Alphaproteobacteria</taxon>
        <taxon>Sphingomonadales</taxon>
        <taxon>Erythrobacteraceae</taxon>
        <taxon>Caenibius</taxon>
    </lineage>
</organism>
<protein>
    <submittedName>
        <fullName evidence="7">Putative aryl-alcohol dehydrogenase</fullName>
    </submittedName>
</protein>
<dbReference type="PROSITE" id="PS00059">
    <property type="entry name" value="ADH_ZINC"/>
    <property type="match status" value="1"/>
</dbReference>
<keyword evidence="3" id="KW-0560">Oxidoreductase</keyword>
<comment type="similarity">
    <text evidence="5">Belongs to the zinc-containing alcohol dehydrogenase family.</text>
</comment>
<dbReference type="PANTHER" id="PTHR43880:SF12">
    <property type="entry name" value="ALCOHOL DEHYDROGENASE CLASS-3"/>
    <property type="match status" value="1"/>
</dbReference>
<comment type="caution">
    <text evidence="7">The sequence shown here is derived from an EMBL/GenBank/DDBJ whole genome shotgun (WGS) entry which is preliminary data.</text>
</comment>
<dbReference type="GO" id="GO:0051903">
    <property type="term" value="F:S-(hydroxymethyl)glutathione dehydrogenase [NAD(P)+] activity"/>
    <property type="evidence" value="ECO:0007669"/>
    <property type="project" value="TreeGrafter"/>
</dbReference>
<evidence type="ECO:0000313" key="8">
    <source>
        <dbReference type="Proteomes" id="UP000016568"/>
    </source>
</evidence>
<dbReference type="AlphaFoldDB" id="U2Y5R6"/>
<evidence type="ECO:0000256" key="2">
    <source>
        <dbReference type="ARBA" id="ARBA00022833"/>
    </source>
</evidence>
<evidence type="ECO:0000256" key="5">
    <source>
        <dbReference type="RuleBase" id="RU361277"/>
    </source>
</evidence>
<dbReference type="SMART" id="SM00829">
    <property type="entry name" value="PKS_ER"/>
    <property type="match status" value="1"/>
</dbReference>
<dbReference type="Pfam" id="PF00107">
    <property type="entry name" value="ADH_zinc_N"/>
    <property type="match status" value="1"/>
</dbReference>
<dbReference type="EMBL" id="BASZ01000002">
    <property type="protein sequence ID" value="GAD48471.1"/>
    <property type="molecule type" value="Genomic_DNA"/>
</dbReference>
<dbReference type="SUPFAM" id="SSF51735">
    <property type="entry name" value="NAD(P)-binding Rossmann-fold domains"/>
    <property type="match status" value="1"/>
</dbReference>
<comment type="cofactor">
    <cofactor evidence="5">
        <name>Zn(2+)</name>
        <dbReference type="ChEBI" id="CHEBI:29105"/>
    </cofactor>
</comment>
<accession>U2Y5R6</accession>
<keyword evidence="8" id="KW-1185">Reference proteome</keyword>
<feature type="domain" description="Enoyl reductase (ER)" evidence="6">
    <location>
        <begin position="8"/>
        <end position="352"/>
    </location>
</feature>
<gene>
    <name evidence="7" type="ORF">NT2_02_05550</name>
</gene>
<evidence type="ECO:0000256" key="3">
    <source>
        <dbReference type="ARBA" id="ARBA00023002"/>
    </source>
</evidence>
<dbReference type="InterPro" id="IPR020843">
    <property type="entry name" value="ER"/>
</dbReference>
<keyword evidence="1 5" id="KW-0479">Metal-binding</keyword>
<dbReference type="OrthoDB" id="9770544at2"/>
<dbReference type="GO" id="GO:0046294">
    <property type="term" value="P:formaldehyde catabolic process"/>
    <property type="evidence" value="ECO:0007669"/>
    <property type="project" value="TreeGrafter"/>
</dbReference>
<dbReference type="eggNOG" id="COG1062">
    <property type="taxonomic scope" value="Bacteria"/>
</dbReference>
<evidence type="ECO:0000256" key="1">
    <source>
        <dbReference type="ARBA" id="ARBA00022723"/>
    </source>
</evidence>
<dbReference type="Pfam" id="PF08240">
    <property type="entry name" value="ADH_N"/>
    <property type="match status" value="1"/>
</dbReference>
<dbReference type="InterPro" id="IPR013149">
    <property type="entry name" value="ADH-like_C"/>
</dbReference>
<dbReference type="GO" id="GO:0008270">
    <property type="term" value="F:zinc ion binding"/>
    <property type="evidence" value="ECO:0007669"/>
    <property type="project" value="InterPro"/>
</dbReference>
<dbReference type="SUPFAM" id="SSF50129">
    <property type="entry name" value="GroES-like"/>
    <property type="match status" value="1"/>
</dbReference>
<dbReference type="InterPro" id="IPR013154">
    <property type="entry name" value="ADH-like_N"/>
</dbReference>
<dbReference type="PANTHER" id="PTHR43880">
    <property type="entry name" value="ALCOHOL DEHYDROGENASE"/>
    <property type="match status" value="1"/>
</dbReference>
<dbReference type="GO" id="GO:0005829">
    <property type="term" value="C:cytosol"/>
    <property type="evidence" value="ECO:0007669"/>
    <property type="project" value="TreeGrafter"/>
</dbReference>
<dbReference type="InterPro" id="IPR011032">
    <property type="entry name" value="GroES-like_sf"/>
</dbReference>
<reference evidence="7 8" key="1">
    <citation type="submission" date="2013-09" db="EMBL/GenBank/DDBJ databases">
        <title>Whole genome shotgun sequence of Novosphingobium tardaugens NBRC 16725.</title>
        <authorList>
            <person name="Isaki S."/>
            <person name="Hosoyama A."/>
            <person name="Tsuchikane K."/>
            <person name="Katsumata H."/>
            <person name="Ando Y."/>
            <person name="Yamazaki S."/>
            <person name="Fujita N."/>
        </authorList>
    </citation>
    <scope>NUCLEOTIDE SEQUENCE [LARGE SCALE GENOMIC DNA]</scope>
    <source>
        <strain evidence="7 8">NBRC 16725</strain>
    </source>
</reference>
<evidence type="ECO:0000256" key="4">
    <source>
        <dbReference type="ARBA" id="ARBA00023027"/>
    </source>
</evidence>
<name>U2Y5R6_9SPHN</name>
<evidence type="ECO:0000313" key="7">
    <source>
        <dbReference type="EMBL" id="GAD48471.1"/>
    </source>
</evidence>
<keyword evidence="2 5" id="KW-0862">Zinc</keyword>
<dbReference type="RefSeq" id="WP_021689378.1">
    <property type="nucleotide sequence ID" value="NZ_BASZ01000002.1"/>
</dbReference>
<dbReference type="KEGG" id="ntd:EGO55_02325"/>
<proteinExistence type="inferred from homology"/>
<sequence>MRGIVWDGEKLVITDTLEVRAPQEGEVKVQVLRTGICHSDINMMDILIGRPTVLGHEGAGVVAEVGPGVTQWKVGDAVMIGTQTPCGECRECQRGTPANCDITWGYVSDNPFRWEGQDVAKFANVSSFAGETVVKAMQLYATGDMPPEQAALVGCAVSTGYCASCVLGQVGEGDRVVVIGVGGIGVNAIQGAKLAGATVMAVDMNPAKEDVARSFGADAFLVAQRGEDAAAFAARMREAFAPIDVIVECCGAPTAVEASMLGVKRGGRVVLIGMTAPGATTPLPLDKVLSGCDIVATMNGGARPDRDYPELIRLAQDGKLDIAGQITRVWPLAQFEEAIEALHSGKVTRAVLDHTL</sequence>
<dbReference type="Proteomes" id="UP000016568">
    <property type="component" value="Unassembled WGS sequence"/>
</dbReference>
<evidence type="ECO:0000259" key="6">
    <source>
        <dbReference type="SMART" id="SM00829"/>
    </source>
</evidence>
<dbReference type="InterPro" id="IPR036291">
    <property type="entry name" value="NAD(P)-bd_dom_sf"/>
</dbReference>
<dbReference type="Gene3D" id="3.90.180.10">
    <property type="entry name" value="Medium-chain alcohol dehydrogenases, catalytic domain"/>
    <property type="match status" value="1"/>
</dbReference>
<dbReference type="InterPro" id="IPR002328">
    <property type="entry name" value="ADH_Zn_CS"/>
</dbReference>